<sequence>MTGYSVRAVADAIACFLAEHPACADTIEGVELWWLNPRGITPPREVIARALELLEVERVIEHRLIGPRKLWRLRRAKD</sequence>
<dbReference type="EMBL" id="QRBE01000010">
    <property type="protein sequence ID" value="RDS79935.1"/>
    <property type="molecule type" value="Genomic_DNA"/>
</dbReference>
<name>A0A370WVE1_9GAMM</name>
<evidence type="ECO:0000313" key="1">
    <source>
        <dbReference type="EMBL" id="RDS79935.1"/>
    </source>
</evidence>
<dbReference type="Proteomes" id="UP000254258">
    <property type="component" value="Unassembled WGS sequence"/>
</dbReference>
<gene>
    <name evidence="1" type="ORF">DWU98_15970</name>
</gene>
<dbReference type="RefSeq" id="WP_115496566.1">
    <property type="nucleotide sequence ID" value="NZ_QRBE01000010.1"/>
</dbReference>
<dbReference type="OrthoDB" id="9794260at2"/>
<comment type="caution">
    <text evidence="1">The sequence shown here is derived from an EMBL/GenBank/DDBJ whole genome shotgun (WGS) entry which is preliminary data.</text>
</comment>
<evidence type="ECO:0000313" key="2">
    <source>
        <dbReference type="Proteomes" id="UP000254258"/>
    </source>
</evidence>
<dbReference type="AlphaFoldDB" id="A0A370WVE1"/>
<reference evidence="1 2" key="1">
    <citation type="submission" date="2018-07" db="EMBL/GenBank/DDBJ databases">
        <title>Dyella monticola sp. nov. and Dyella psychrodurans sp. nov. isolated from monsoon evergreen broad-leaved forest soil of Dinghu Mountain, China.</title>
        <authorList>
            <person name="Gao Z."/>
            <person name="Qiu L."/>
        </authorList>
    </citation>
    <scope>NUCLEOTIDE SEQUENCE [LARGE SCALE GENOMIC DNA]</scope>
    <source>
        <strain evidence="1 2">4G-K06</strain>
    </source>
</reference>
<proteinExistence type="predicted"/>
<keyword evidence="2" id="KW-1185">Reference proteome</keyword>
<protein>
    <submittedName>
        <fullName evidence="1">Uncharacterized protein</fullName>
    </submittedName>
</protein>
<organism evidence="1 2">
    <name type="scientific">Dyella monticola</name>
    <dbReference type="NCBI Taxonomy" id="1927958"/>
    <lineage>
        <taxon>Bacteria</taxon>
        <taxon>Pseudomonadati</taxon>
        <taxon>Pseudomonadota</taxon>
        <taxon>Gammaproteobacteria</taxon>
        <taxon>Lysobacterales</taxon>
        <taxon>Rhodanobacteraceae</taxon>
        <taxon>Dyella</taxon>
    </lineage>
</organism>
<accession>A0A370WVE1</accession>